<feature type="transmembrane region" description="Helical" evidence="3">
    <location>
        <begin position="52"/>
        <end position="71"/>
    </location>
</feature>
<dbReference type="RefSeq" id="XP_008616042.1">
    <property type="nucleotide sequence ID" value="XM_008617820.1"/>
</dbReference>
<dbReference type="InterPro" id="IPR032675">
    <property type="entry name" value="LRR_dom_sf"/>
</dbReference>
<feature type="transmembrane region" description="Helical" evidence="3">
    <location>
        <begin position="262"/>
        <end position="283"/>
    </location>
</feature>
<accession>T0PY44</accession>
<dbReference type="EMBL" id="JH767175">
    <property type="protein sequence ID" value="EQC30449.1"/>
    <property type="molecule type" value="Genomic_DNA"/>
</dbReference>
<keyword evidence="5" id="KW-1185">Reference proteome</keyword>
<keyword evidence="1" id="KW-0433">Leucine-rich repeat</keyword>
<evidence type="ECO:0000256" key="1">
    <source>
        <dbReference type="ARBA" id="ARBA00022614"/>
    </source>
</evidence>
<dbReference type="PANTHER" id="PTHR48051">
    <property type="match status" value="1"/>
</dbReference>
<dbReference type="VEuPathDB" id="FungiDB:SDRG_11769"/>
<gene>
    <name evidence="4" type="ORF">SDRG_11769</name>
</gene>
<keyword evidence="3" id="KW-1133">Transmembrane helix</keyword>
<evidence type="ECO:0000256" key="2">
    <source>
        <dbReference type="ARBA" id="ARBA00022737"/>
    </source>
</evidence>
<evidence type="ECO:0000256" key="3">
    <source>
        <dbReference type="SAM" id="Phobius"/>
    </source>
</evidence>
<sequence>MRPVARRVFLILAFLKLLASGTYCLLVAALMSFASPSDTIKYQVYAMKTYSFGTYAACGLLHWLGALHILCGRRPTSCRLNFLCCRLFVSASALPWALAAQFLETLVQLLQAYRLSQHAVNLDIAFVYPMLVGLSTAVSPWFFLFTDPFVHRDLWLLFNCLLSFVLASGLYLVAFVPPLLSLKFGDPRQIFSMAWTTEYTLLTRYIVPVSAIDLAEKAALFGLSWFNAQRLVTNTHRRHAVVPLHRGPTRVTIRSKPRAFRILLWCNLLLGSTIVVAAVFNVVRAPACPDGCLLATHPWFAAQCECAYYHLRCQPPTVSPNFTHLLSPARLGTQLFYLHVTECPLVFGFDVSHLVPFEQLFGLTIEFSDMTTWELDSEWPDSVLAIEVRYSNLSHIPPALLKLPPDCTVLTLAFGNNMSVLPTTLVPSWQTLSRLVLNGNQLTALPSWFNQLQELERIVVSSNRFIELPEAALATLPVLTHFEAAQNALVAFPKTLLAAHQVAFVDVSNNPIAETPTSDVLGAIAARRVLADGTPVCTGARPLEGCQEVCADSCSNFERGDRICQANCLHEACDWDATDCANGGSQ</sequence>
<organism evidence="4 5">
    <name type="scientific">Saprolegnia diclina (strain VS20)</name>
    <dbReference type="NCBI Taxonomy" id="1156394"/>
    <lineage>
        <taxon>Eukaryota</taxon>
        <taxon>Sar</taxon>
        <taxon>Stramenopiles</taxon>
        <taxon>Oomycota</taxon>
        <taxon>Saprolegniomycetes</taxon>
        <taxon>Saprolegniales</taxon>
        <taxon>Saprolegniaceae</taxon>
        <taxon>Saprolegnia</taxon>
    </lineage>
</organism>
<dbReference type="OrthoDB" id="70219at2759"/>
<protein>
    <recommendedName>
        <fullName evidence="6">LNR domain-containing protein</fullName>
    </recommendedName>
</protein>
<name>T0PY44_SAPDV</name>
<evidence type="ECO:0000313" key="4">
    <source>
        <dbReference type="EMBL" id="EQC30449.1"/>
    </source>
</evidence>
<reference evidence="4 5" key="1">
    <citation type="submission" date="2012-04" db="EMBL/GenBank/DDBJ databases">
        <title>The Genome Sequence of Saprolegnia declina VS20.</title>
        <authorList>
            <consortium name="The Broad Institute Genome Sequencing Platform"/>
            <person name="Russ C."/>
            <person name="Nusbaum C."/>
            <person name="Tyler B."/>
            <person name="van West P."/>
            <person name="Dieguez-Uribeondo J."/>
            <person name="de Bruijn I."/>
            <person name="Tripathy S."/>
            <person name="Jiang R."/>
            <person name="Young S.K."/>
            <person name="Zeng Q."/>
            <person name="Gargeya S."/>
            <person name="Fitzgerald M."/>
            <person name="Haas B."/>
            <person name="Abouelleil A."/>
            <person name="Alvarado L."/>
            <person name="Arachchi H.M."/>
            <person name="Berlin A."/>
            <person name="Chapman S.B."/>
            <person name="Goldberg J."/>
            <person name="Griggs A."/>
            <person name="Gujja S."/>
            <person name="Hansen M."/>
            <person name="Howarth C."/>
            <person name="Imamovic A."/>
            <person name="Larimer J."/>
            <person name="McCowen C."/>
            <person name="Montmayeur A."/>
            <person name="Murphy C."/>
            <person name="Neiman D."/>
            <person name="Pearson M."/>
            <person name="Priest M."/>
            <person name="Roberts A."/>
            <person name="Saif S."/>
            <person name="Shea T."/>
            <person name="Sisk P."/>
            <person name="Sykes S."/>
            <person name="Wortman J."/>
            <person name="Nusbaum C."/>
            <person name="Birren B."/>
        </authorList>
    </citation>
    <scope>NUCLEOTIDE SEQUENCE [LARGE SCALE GENOMIC DNA]</scope>
    <source>
        <strain evidence="4 5">VS20</strain>
    </source>
</reference>
<dbReference type="InterPro" id="IPR050216">
    <property type="entry name" value="LRR_domain-containing"/>
</dbReference>
<dbReference type="InParanoid" id="T0PY44"/>
<feature type="transmembrane region" description="Helical" evidence="3">
    <location>
        <begin position="205"/>
        <end position="228"/>
    </location>
</feature>
<dbReference type="SUPFAM" id="SSF52058">
    <property type="entry name" value="L domain-like"/>
    <property type="match status" value="1"/>
</dbReference>
<keyword evidence="3" id="KW-0812">Transmembrane</keyword>
<dbReference type="STRING" id="1156394.T0PY44"/>
<evidence type="ECO:0000313" key="5">
    <source>
        <dbReference type="Proteomes" id="UP000030762"/>
    </source>
</evidence>
<dbReference type="Gene3D" id="3.80.10.10">
    <property type="entry name" value="Ribonuclease Inhibitor"/>
    <property type="match status" value="1"/>
</dbReference>
<feature type="transmembrane region" description="Helical" evidence="3">
    <location>
        <begin position="156"/>
        <end position="176"/>
    </location>
</feature>
<dbReference type="Proteomes" id="UP000030762">
    <property type="component" value="Unassembled WGS sequence"/>
</dbReference>
<keyword evidence="2" id="KW-0677">Repeat</keyword>
<proteinExistence type="predicted"/>
<dbReference type="GeneID" id="19952496"/>
<dbReference type="OMA" id="RICQANC"/>
<dbReference type="eggNOG" id="KOG0619">
    <property type="taxonomic scope" value="Eukaryota"/>
</dbReference>
<evidence type="ECO:0008006" key="6">
    <source>
        <dbReference type="Google" id="ProtNLM"/>
    </source>
</evidence>
<dbReference type="GO" id="GO:0005737">
    <property type="term" value="C:cytoplasm"/>
    <property type="evidence" value="ECO:0007669"/>
    <property type="project" value="TreeGrafter"/>
</dbReference>
<feature type="transmembrane region" description="Helical" evidence="3">
    <location>
        <begin position="123"/>
        <end position="144"/>
    </location>
</feature>
<dbReference type="AlphaFoldDB" id="T0PY44"/>
<keyword evidence="3" id="KW-0472">Membrane</keyword>
<feature type="transmembrane region" description="Helical" evidence="3">
    <location>
        <begin position="83"/>
        <end position="103"/>
    </location>
</feature>
<dbReference type="PANTHER" id="PTHR48051:SF1">
    <property type="entry name" value="RAS SUPPRESSOR PROTEIN 1"/>
    <property type="match status" value="1"/>
</dbReference>